<evidence type="ECO:0000313" key="2">
    <source>
        <dbReference type="Proteomes" id="UP000481861"/>
    </source>
</evidence>
<dbReference type="AlphaFoldDB" id="A0A7C8MLG3"/>
<comment type="caution">
    <text evidence="1">The sequence shown here is derived from an EMBL/GenBank/DDBJ whole genome shotgun (WGS) entry which is preliminary data.</text>
</comment>
<sequence>MLSDDSIQSEYFDYPGDLKKWGYGSLEYDDYYDFKWSIPIKKALENIGVSAKKKDEGGPNRAWNWEHESEVTIDGKKYLPTGATFLNIFNPEDGVIIAWGNYGPAYRAKKKDPPIELLPKLQKWSDVAFLQWYATSGKGDSTKNINYILQTPIENEESVSLIERALANTKKELKTWPGVEFDAESDEGKAILGSPNGSGIGFFLTQHKKWLGNKMVVKLTVFQDDGVAPRPPSVIFHIEESC</sequence>
<dbReference type="Proteomes" id="UP000481861">
    <property type="component" value="Unassembled WGS sequence"/>
</dbReference>
<protein>
    <submittedName>
        <fullName evidence="1">Uncharacterized protein</fullName>
    </submittedName>
</protein>
<organism evidence="1 2">
    <name type="scientific">Massariosphaeria phaeospora</name>
    <dbReference type="NCBI Taxonomy" id="100035"/>
    <lineage>
        <taxon>Eukaryota</taxon>
        <taxon>Fungi</taxon>
        <taxon>Dikarya</taxon>
        <taxon>Ascomycota</taxon>
        <taxon>Pezizomycotina</taxon>
        <taxon>Dothideomycetes</taxon>
        <taxon>Pleosporomycetidae</taxon>
        <taxon>Pleosporales</taxon>
        <taxon>Pleosporales incertae sedis</taxon>
        <taxon>Massariosphaeria</taxon>
    </lineage>
</organism>
<dbReference type="EMBL" id="JAADJZ010000003">
    <property type="protein sequence ID" value="KAF2876222.1"/>
    <property type="molecule type" value="Genomic_DNA"/>
</dbReference>
<gene>
    <name evidence="1" type="ORF">BDV95DRAFT_560268</name>
</gene>
<accession>A0A7C8MLG3</accession>
<evidence type="ECO:0000313" key="1">
    <source>
        <dbReference type="EMBL" id="KAF2876222.1"/>
    </source>
</evidence>
<dbReference type="OrthoDB" id="5337308at2759"/>
<name>A0A7C8MLG3_9PLEO</name>
<proteinExistence type="predicted"/>
<keyword evidence="2" id="KW-1185">Reference proteome</keyword>
<reference evidence="1 2" key="1">
    <citation type="submission" date="2020-01" db="EMBL/GenBank/DDBJ databases">
        <authorList>
            <consortium name="DOE Joint Genome Institute"/>
            <person name="Haridas S."/>
            <person name="Albert R."/>
            <person name="Binder M."/>
            <person name="Bloem J."/>
            <person name="Labutti K."/>
            <person name="Salamov A."/>
            <person name="Andreopoulos B."/>
            <person name="Baker S.E."/>
            <person name="Barry K."/>
            <person name="Bills G."/>
            <person name="Bluhm B.H."/>
            <person name="Cannon C."/>
            <person name="Castanera R."/>
            <person name="Culley D.E."/>
            <person name="Daum C."/>
            <person name="Ezra D."/>
            <person name="Gonzalez J.B."/>
            <person name="Henrissat B."/>
            <person name="Kuo A."/>
            <person name="Liang C."/>
            <person name="Lipzen A."/>
            <person name="Lutzoni F."/>
            <person name="Magnuson J."/>
            <person name="Mondo S."/>
            <person name="Nolan M."/>
            <person name="Ohm R."/>
            <person name="Pangilinan J."/>
            <person name="Park H.-J.H."/>
            <person name="Ramirez L."/>
            <person name="Alfaro M."/>
            <person name="Sun H."/>
            <person name="Tritt A."/>
            <person name="Yoshinaga Y."/>
            <person name="Zwiers L.-H.L."/>
            <person name="Turgeon B.G."/>
            <person name="Goodwin S.B."/>
            <person name="Spatafora J.W."/>
            <person name="Crous P.W."/>
            <person name="Grigoriev I.V."/>
        </authorList>
    </citation>
    <scope>NUCLEOTIDE SEQUENCE [LARGE SCALE GENOMIC DNA]</scope>
    <source>
        <strain evidence="1 2">CBS 611.86</strain>
    </source>
</reference>